<gene>
    <name evidence="8" type="ORF">A3A93_02060</name>
</gene>
<comment type="subunit">
    <text evidence="5">Part of the 50S ribosomal subunit.</text>
</comment>
<dbReference type="Gene3D" id="3.90.470.10">
    <property type="entry name" value="Ribosomal protein L22/L17"/>
    <property type="match status" value="1"/>
</dbReference>
<dbReference type="InterPro" id="IPR001063">
    <property type="entry name" value="Ribosomal_uL22"/>
</dbReference>
<feature type="region of interest" description="Disordered" evidence="7">
    <location>
        <begin position="112"/>
        <end position="145"/>
    </location>
</feature>
<keyword evidence="3 4" id="KW-0687">Ribonucleoprotein</keyword>
<dbReference type="InterPro" id="IPR047867">
    <property type="entry name" value="Ribosomal_uL22_bac/org-type"/>
</dbReference>
<evidence type="ECO:0000313" key="8">
    <source>
        <dbReference type="EMBL" id="OGK48234.1"/>
    </source>
</evidence>
<dbReference type="PANTHER" id="PTHR13501:SF8">
    <property type="entry name" value="LARGE RIBOSOMAL SUBUNIT PROTEIN UL22M"/>
    <property type="match status" value="1"/>
</dbReference>
<dbReference type="PANTHER" id="PTHR13501">
    <property type="entry name" value="CHLOROPLAST 50S RIBOSOMAL PROTEIN L22-RELATED"/>
    <property type="match status" value="1"/>
</dbReference>
<dbReference type="InterPro" id="IPR036394">
    <property type="entry name" value="Ribosomal_uL22_sf"/>
</dbReference>
<comment type="similarity">
    <text evidence="1 4">Belongs to the universal ribosomal protein uL22 family.</text>
</comment>
<evidence type="ECO:0000256" key="4">
    <source>
        <dbReference type="RuleBase" id="RU004005"/>
    </source>
</evidence>
<dbReference type="GO" id="GO:0019843">
    <property type="term" value="F:rRNA binding"/>
    <property type="evidence" value="ECO:0007669"/>
    <property type="project" value="UniProtKB-KW"/>
</dbReference>
<dbReference type="EMBL" id="MGAL01000018">
    <property type="protein sequence ID" value="OGK48234.1"/>
    <property type="molecule type" value="Genomic_DNA"/>
</dbReference>
<comment type="function">
    <text evidence="6">This protein binds specifically to 23S rRNA; its binding is stimulated by other ribosomal proteins, e.g., L4, L17, and L20. It is important during the early stages of 50S assembly. It makes multiple contacts with different domains of the 23S rRNA in the assembled 50S subunit and ribosome.</text>
</comment>
<evidence type="ECO:0000256" key="1">
    <source>
        <dbReference type="ARBA" id="ARBA00009451"/>
    </source>
</evidence>
<keyword evidence="2 4" id="KW-0689">Ribosomal protein</keyword>
<comment type="caution">
    <text evidence="8">The sequence shown here is derived from an EMBL/GenBank/DDBJ whole genome shotgun (WGS) entry which is preliminary data.</text>
</comment>
<protein>
    <recommendedName>
        <fullName evidence="6">50S ribosomal protein L22</fullName>
    </recommendedName>
</protein>
<feature type="compositionally biased region" description="Basic and acidic residues" evidence="7">
    <location>
        <begin position="128"/>
        <end position="145"/>
    </location>
</feature>
<dbReference type="Proteomes" id="UP000177141">
    <property type="component" value="Unassembled WGS sequence"/>
</dbReference>
<evidence type="ECO:0000256" key="2">
    <source>
        <dbReference type="ARBA" id="ARBA00022980"/>
    </source>
</evidence>
<proteinExistence type="inferred from homology"/>
<organism evidence="8 9">
    <name type="scientific">Candidatus Roizmanbacteria bacterium RIFCSPLOWO2_01_FULL_38_12</name>
    <dbReference type="NCBI Taxonomy" id="1802061"/>
    <lineage>
        <taxon>Bacteria</taxon>
        <taxon>Candidatus Roizmaniibacteriota</taxon>
    </lineage>
</organism>
<evidence type="ECO:0000256" key="3">
    <source>
        <dbReference type="ARBA" id="ARBA00023274"/>
    </source>
</evidence>
<dbReference type="Pfam" id="PF00237">
    <property type="entry name" value="Ribosomal_L22"/>
    <property type="match status" value="1"/>
</dbReference>
<dbReference type="GO" id="GO:0022625">
    <property type="term" value="C:cytosolic large ribosomal subunit"/>
    <property type="evidence" value="ECO:0007669"/>
    <property type="project" value="TreeGrafter"/>
</dbReference>
<dbReference type="STRING" id="1802061.A3A93_02060"/>
<keyword evidence="5" id="KW-0699">rRNA-binding</keyword>
<evidence type="ECO:0000256" key="5">
    <source>
        <dbReference type="RuleBase" id="RU004006"/>
    </source>
</evidence>
<accession>A0A1F7IY12</accession>
<reference evidence="8 9" key="1">
    <citation type="journal article" date="2016" name="Nat. Commun.">
        <title>Thousands of microbial genomes shed light on interconnected biogeochemical processes in an aquifer system.</title>
        <authorList>
            <person name="Anantharaman K."/>
            <person name="Brown C.T."/>
            <person name="Hug L.A."/>
            <person name="Sharon I."/>
            <person name="Castelle C.J."/>
            <person name="Probst A.J."/>
            <person name="Thomas B.C."/>
            <person name="Singh A."/>
            <person name="Wilkins M.J."/>
            <person name="Karaoz U."/>
            <person name="Brodie E.L."/>
            <person name="Williams K.H."/>
            <person name="Hubbard S.S."/>
            <person name="Banfield J.F."/>
        </authorList>
    </citation>
    <scope>NUCLEOTIDE SEQUENCE [LARGE SCALE GENOMIC DNA]</scope>
</reference>
<evidence type="ECO:0000256" key="7">
    <source>
        <dbReference type="SAM" id="MobiDB-lite"/>
    </source>
</evidence>
<evidence type="ECO:0000256" key="6">
    <source>
        <dbReference type="RuleBase" id="RU004008"/>
    </source>
</evidence>
<dbReference type="GO" id="GO:0003735">
    <property type="term" value="F:structural constituent of ribosome"/>
    <property type="evidence" value="ECO:0007669"/>
    <property type="project" value="InterPro"/>
</dbReference>
<dbReference type="SUPFAM" id="SSF54843">
    <property type="entry name" value="Ribosomal protein L22"/>
    <property type="match status" value="1"/>
</dbReference>
<evidence type="ECO:0000313" key="9">
    <source>
        <dbReference type="Proteomes" id="UP000177141"/>
    </source>
</evidence>
<keyword evidence="5" id="KW-0694">RNA-binding</keyword>
<dbReference type="GO" id="GO:0006412">
    <property type="term" value="P:translation"/>
    <property type="evidence" value="ECO:0007669"/>
    <property type="project" value="InterPro"/>
</dbReference>
<name>A0A1F7IY12_9BACT</name>
<dbReference type="AlphaFoldDB" id="A0A1F7IY12"/>
<sequence>MESLTYFKNLKASPKKLRMMLNRIKSMPPHLALDFLMYTSNEQARVFYKVIKSAISNATNTLKLKDDMLEFKLFAVEEGNVLKRHKPGSRGMAKPIKRRMSHIKIIIVEKKSASAVGPKKLASGQTKSADKEIKKTKVESKKISK</sequence>